<feature type="compositionally biased region" description="Low complexity" evidence="13">
    <location>
        <begin position="46"/>
        <end position="60"/>
    </location>
</feature>
<evidence type="ECO:0000256" key="7">
    <source>
        <dbReference type="ARBA" id="ARBA00023137"/>
    </source>
</evidence>
<keyword evidence="7" id="KW-0829">Tyrosine-protein kinase</keyword>
<accession>A0AAN7SQ80</accession>
<dbReference type="FunFam" id="3.30.200.20:FF:000040">
    <property type="entry name" value="Dual specificity mitogen-activated protein kinase kinase"/>
    <property type="match status" value="1"/>
</dbReference>
<feature type="region of interest" description="Disordered" evidence="13">
    <location>
        <begin position="616"/>
        <end position="668"/>
    </location>
</feature>
<dbReference type="PANTHER" id="PTHR47238:SF2">
    <property type="entry name" value="DUAL SPECIFICITY MITOGEN-ACTIVATED PROTEIN KINASE KINASE HEMIPTEROUS"/>
    <property type="match status" value="1"/>
</dbReference>
<dbReference type="GO" id="GO:0051239">
    <property type="term" value="P:regulation of multicellular organismal process"/>
    <property type="evidence" value="ECO:0007669"/>
    <property type="project" value="UniProtKB-ARBA"/>
</dbReference>
<feature type="region of interest" description="Disordered" evidence="13">
    <location>
        <begin position="692"/>
        <end position="746"/>
    </location>
</feature>
<evidence type="ECO:0000256" key="1">
    <source>
        <dbReference type="ARBA" id="ARBA00022527"/>
    </source>
</evidence>
<proteinExistence type="inferred from homology"/>
<dbReference type="Proteomes" id="UP001353858">
    <property type="component" value="Unassembled WGS sequence"/>
</dbReference>
<dbReference type="SMART" id="SM00220">
    <property type="entry name" value="S_TKc"/>
    <property type="match status" value="1"/>
</dbReference>
<feature type="compositionally biased region" description="Polar residues" evidence="13">
    <location>
        <begin position="18"/>
        <end position="27"/>
    </location>
</feature>
<keyword evidence="6" id="KW-0067">ATP-binding</keyword>
<dbReference type="PROSITE" id="PS50011">
    <property type="entry name" value="PROTEIN_KINASE_DOM"/>
    <property type="match status" value="1"/>
</dbReference>
<evidence type="ECO:0000256" key="10">
    <source>
        <dbReference type="ARBA" id="ARBA00049014"/>
    </source>
</evidence>
<dbReference type="GO" id="GO:0016477">
    <property type="term" value="P:cell migration"/>
    <property type="evidence" value="ECO:0007669"/>
    <property type="project" value="UniProtKB-ARBA"/>
</dbReference>
<keyword evidence="5" id="KW-0418">Kinase</keyword>
<keyword evidence="3" id="KW-0808">Transferase</keyword>
<reference evidence="16" key="1">
    <citation type="submission" date="2023-01" db="EMBL/GenBank/DDBJ databases">
        <title>Key to firefly adult light organ development and bioluminescence: homeobox transcription factors regulate luciferase expression and transportation to peroxisome.</title>
        <authorList>
            <person name="Fu X."/>
        </authorList>
    </citation>
    <scope>NUCLEOTIDE SEQUENCE [LARGE SCALE GENOMIC DNA]</scope>
</reference>
<dbReference type="Gene3D" id="3.30.200.20">
    <property type="entry name" value="Phosphorylase Kinase, domain 1"/>
    <property type="match status" value="1"/>
</dbReference>
<dbReference type="GO" id="GO:0010508">
    <property type="term" value="P:positive regulation of autophagy"/>
    <property type="evidence" value="ECO:0007669"/>
    <property type="project" value="UniProtKB-ARBA"/>
</dbReference>
<keyword evidence="1" id="KW-0723">Serine/threonine-protein kinase</keyword>
<dbReference type="AlphaFoldDB" id="A0AAN7SQ80"/>
<dbReference type="GO" id="GO:0005829">
    <property type="term" value="C:cytosol"/>
    <property type="evidence" value="ECO:0007669"/>
    <property type="project" value="UniProtKB-ARBA"/>
</dbReference>
<dbReference type="CDD" id="cd06618">
    <property type="entry name" value="PKc_MKK7"/>
    <property type="match status" value="1"/>
</dbReference>
<dbReference type="GO" id="GO:0004708">
    <property type="term" value="F:MAP kinase kinase activity"/>
    <property type="evidence" value="ECO:0007669"/>
    <property type="project" value="UniProtKB-EC"/>
</dbReference>
<feature type="domain" description="Protein kinase" evidence="14">
    <location>
        <begin position="106"/>
        <end position="365"/>
    </location>
</feature>
<dbReference type="FunFam" id="1.10.510.10:FF:000432">
    <property type="entry name" value="mitogen-activated protein kinase kinase 3"/>
    <property type="match status" value="1"/>
</dbReference>
<dbReference type="GO" id="GO:0004713">
    <property type="term" value="F:protein tyrosine kinase activity"/>
    <property type="evidence" value="ECO:0007669"/>
    <property type="project" value="UniProtKB-KW"/>
</dbReference>
<evidence type="ECO:0000256" key="4">
    <source>
        <dbReference type="ARBA" id="ARBA00022741"/>
    </source>
</evidence>
<dbReference type="EC" id="2.7.12.2" evidence="9"/>
<evidence type="ECO:0000256" key="9">
    <source>
        <dbReference type="ARBA" id="ARBA00038999"/>
    </source>
</evidence>
<dbReference type="InterPro" id="IPR000719">
    <property type="entry name" value="Prot_kinase_dom"/>
</dbReference>
<evidence type="ECO:0000256" key="2">
    <source>
        <dbReference type="ARBA" id="ARBA00022553"/>
    </source>
</evidence>
<evidence type="ECO:0000313" key="15">
    <source>
        <dbReference type="EMBL" id="KAK4883123.1"/>
    </source>
</evidence>
<dbReference type="InterPro" id="IPR052468">
    <property type="entry name" value="Dual_spec_MAPK_kinase"/>
</dbReference>
<dbReference type="Gene3D" id="1.10.510.10">
    <property type="entry name" value="Transferase(Phosphotransferase) domain 1"/>
    <property type="match status" value="1"/>
</dbReference>
<dbReference type="InterPro" id="IPR011009">
    <property type="entry name" value="Kinase-like_dom_sf"/>
</dbReference>
<feature type="region of interest" description="Disordered" evidence="13">
    <location>
        <begin position="562"/>
        <end position="591"/>
    </location>
</feature>
<feature type="region of interest" description="Disordered" evidence="13">
    <location>
        <begin position="1"/>
        <end position="73"/>
    </location>
</feature>
<gene>
    <name evidence="15" type="ORF">RN001_006442</name>
</gene>
<dbReference type="GO" id="GO:0005524">
    <property type="term" value="F:ATP binding"/>
    <property type="evidence" value="ECO:0007669"/>
    <property type="project" value="UniProtKB-KW"/>
</dbReference>
<evidence type="ECO:0000256" key="8">
    <source>
        <dbReference type="ARBA" id="ARBA00038035"/>
    </source>
</evidence>
<evidence type="ECO:0000256" key="3">
    <source>
        <dbReference type="ARBA" id="ARBA00022679"/>
    </source>
</evidence>
<comment type="catalytic activity">
    <reaction evidence="11">
        <text>L-threonyl-[protein] + ATP = O-phospho-L-threonyl-[protein] + ADP + H(+)</text>
        <dbReference type="Rhea" id="RHEA:46608"/>
        <dbReference type="Rhea" id="RHEA-COMP:11060"/>
        <dbReference type="Rhea" id="RHEA-COMP:11605"/>
        <dbReference type="ChEBI" id="CHEBI:15378"/>
        <dbReference type="ChEBI" id="CHEBI:30013"/>
        <dbReference type="ChEBI" id="CHEBI:30616"/>
        <dbReference type="ChEBI" id="CHEBI:61977"/>
        <dbReference type="ChEBI" id="CHEBI:456216"/>
        <dbReference type="EC" id="2.7.12.2"/>
    </reaction>
</comment>
<evidence type="ECO:0000313" key="16">
    <source>
        <dbReference type="Proteomes" id="UP001353858"/>
    </source>
</evidence>
<evidence type="ECO:0000259" key="14">
    <source>
        <dbReference type="PROSITE" id="PS50011"/>
    </source>
</evidence>
<dbReference type="GO" id="GO:0043068">
    <property type="term" value="P:positive regulation of programmed cell death"/>
    <property type="evidence" value="ECO:0007669"/>
    <property type="project" value="UniProtKB-ARBA"/>
</dbReference>
<organism evidence="15 16">
    <name type="scientific">Aquatica leii</name>
    <dbReference type="NCBI Taxonomy" id="1421715"/>
    <lineage>
        <taxon>Eukaryota</taxon>
        <taxon>Metazoa</taxon>
        <taxon>Ecdysozoa</taxon>
        <taxon>Arthropoda</taxon>
        <taxon>Hexapoda</taxon>
        <taxon>Insecta</taxon>
        <taxon>Pterygota</taxon>
        <taxon>Neoptera</taxon>
        <taxon>Endopterygota</taxon>
        <taxon>Coleoptera</taxon>
        <taxon>Polyphaga</taxon>
        <taxon>Elateriformia</taxon>
        <taxon>Elateroidea</taxon>
        <taxon>Lampyridae</taxon>
        <taxon>Luciolinae</taxon>
        <taxon>Aquatica</taxon>
    </lineage>
</organism>
<keyword evidence="16" id="KW-1185">Reference proteome</keyword>
<name>A0AAN7SQ80_9COLE</name>
<protein>
    <recommendedName>
        <fullName evidence="9">mitogen-activated protein kinase kinase</fullName>
        <ecNumber evidence="9">2.7.12.2</ecNumber>
    </recommendedName>
</protein>
<comment type="catalytic activity">
    <reaction evidence="10">
        <text>L-seryl-[protein] + ATP = O-phospho-L-seryl-[protein] + ADP + H(+)</text>
        <dbReference type="Rhea" id="RHEA:17989"/>
        <dbReference type="Rhea" id="RHEA-COMP:9863"/>
        <dbReference type="Rhea" id="RHEA-COMP:11604"/>
        <dbReference type="ChEBI" id="CHEBI:15378"/>
        <dbReference type="ChEBI" id="CHEBI:29999"/>
        <dbReference type="ChEBI" id="CHEBI:30616"/>
        <dbReference type="ChEBI" id="CHEBI:83421"/>
        <dbReference type="ChEBI" id="CHEBI:456216"/>
        <dbReference type="EC" id="2.7.12.2"/>
    </reaction>
</comment>
<evidence type="ECO:0000256" key="13">
    <source>
        <dbReference type="SAM" id="MobiDB-lite"/>
    </source>
</evidence>
<dbReference type="PROSITE" id="PS00108">
    <property type="entry name" value="PROTEIN_KINASE_ST"/>
    <property type="match status" value="1"/>
</dbReference>
<evidence type="ECO:0000256" key="11">
    <source>
        <dbReference type="ARBA" id="ARBA00049299"/>
    </source>
</evidence>
<comment type="catalytic activity">
    <reaction evidence="12">
        <text>L-tyrosyl-[protein] + ATP = O-phospho-L-tyrosyl-[protein] + ADP + H(+)</text>
        <dbReference type="Rhea" id="RHEA:10596"/>
        <dbReference type="Rhea" id="RHEA-COMP:10136"/>
        <dbReference type="Rhea" id="RHEA-COMP:20101"/>
        <dbReference type="ChEBI" id="CHEBI:15378"/>
        <dbReference type="ChEBI" id="CHEBI:30616"/>
        <dbReference type="ChEBI" id="CHEBI:46858"/>
        <dbReference type="ChEBI" id="CHEBI:61978"/>
        <dbReference type="ChEBI" id="CHEBI:456216"/>
        <dbReference type="EC" id="2.7.12.2"/>
    </reaction>
</comment>
<evidence type="ECO:0000256" key="12">
    <source>
        <dbReference type="ARBA" id="ARBA00051693"/>
    </source>
</evidence>
<keyword evidence="4" id="KW-0547">Nucleotide-binding</keyword>
<keyword evidence="2" id="KW-0597">Phosphoprotein</keyword>
<dbReference type="PANTHER" id="PTHR47238">
    <property type="entry name" value="MITOGEN-ACTIVATED PROTEIN KINASE KINASE 5"/>
    <property type="match status" value="1"/>
</dbReference>
<comment type="caution">
    <text evidence="15">The sequence shown here is derived from an EMBL/GenBank/DDBJ whole genome shotgun (WGS) entry which is preliminary data.</text>
</comment>
<evidence type="ECO:0000256" key="5">
    <source>
        <dbReference type="ARBA" id="ARBA00022777"/>
    </source>
</evidence>
<evidence type="ECO:0000256" key="6">
    <source>
        <dbReference type="ARBA" id="ARBA00022840"/>
    </source>
</evidence>
<comment type="similarity">
    <text evidence="8">Belongs to the protein kinase superfamily. STE Ser/Thr protein kinase family. MAP kinase kinase subfamily.</text>
</comment>
<dbReference type="EMBL" id="JARPUR010000002">
    <property type="protein sequence ID" value="KAK4883123.1"/>
    <property type="molecule type" value="Genomic_DNA"/>
</dbReference>
<sequence length="746" mass="84558">MSSPESKINDLLERLRNENTNSRSTQIPGIPNSPGRGVYRRPVVPNLGLDNLSNSSSPVVRRPRELPFSPKRTDNLETDRKLREIMKISGKLKIKNHTYMTELKDMDHIEELGNGTCGHVVKMLHRPSNQIIAVKQMRRSGNSEENKRIIMDIEVVIKSHDCPYIVHCLGCFITDAEVWICMELMATCFDKLLKRLKRAIPEDVIGKVTVATVKALSYLKEKHGVIHRDVKPSNILLDERGNVKLCDFGISGRLVDSMAKTRSAGCAAYMAPERIEPDPNNPDYDIRADVWSLGITLVELATGVYPYQDCKTDFEVLTKVIDQDPPILPENEEFSREFRQFVGLCLTKDPKQRPKYNKLQNEKFIKNYETADVNVGEWFKTAMEQADLLTNKKALPRHTASPIMSVRRQNLVNQRPSDSFNSTQVTLTNGSSHIVPHLLNESKSTNPFMSMENQIKHSYQMSPPSLPPDGRSLHLSRYSAFHNPNVSNLGHQRDHSLPFTHQSTSDRHLFHNQSVNANDSSSITVPPTAVRGFSPFRSYQSSSQYNYLSDGVSHRYVDSDATDCASPFPLRRGVSENRRQSPGGSPLPLRNQMQNSQEHIYGNTSPIVLQRFYHQQKQQQKVQGAEETAKDDPTKRRFASYIKLQLSGDRSNHSSRHQSPEPPPRYNRIAVESQSPLTARQEFFVSNPVASPSLSRRYVSPSPPVPPPRRLSESTSVPGSPQHLRARFHYTPEPQRRLYQSNDVSS</sequence>
<feature type="compositionally biased region" description="Basic and acidic residues" evidence="13">
    <location>
        <begin position="7"/>
        <end position="17"/>
    </location>
</feature>
<dbReference type="GO" id="GO:0004674">
    <property type="term" value="F:protein serine/threonine kinase activity"/>
    <property type="evidence" value="ECO:0007669"/>
    <property type="project" value="UniProtKB-KW"/>
</dbReference>
<dbReference type="GO" id="GO:0006950">
    <property type="term" value="P:response to stress"/>
    <property type="evidence" value="ECO:0007669"/>
    <property type="project" value="UniProtKB-ARBA"/>
</dbReference>
<dbReference type="InterPro" id="IPR008271">
    <property type="entry name" value="Ser/Thr_kinase_AS"/>
</dbReference>
<dbReference type="Pfam" id="PF00069">
    <property type="entry name" value="Pkinase"/>
    <property type="match status" value="1"/>
</dbReference>
<dbReference type="SUPFAM" id="SSF56112">
    <property type="entry name" value="Protein kinase-like (PK-like)"/>
    <property type="match status" value="1"/>
</dbReference>
<dbReference type="GO" id="GO:0030707">
    <property type="term" value="P:follicle cell of egg chamber development"/>
    <property type="evidence" value="ECO:0007669"/>
    <property type="project" value="UniProtKB-ARBA"/>
</dbReference>